<comment type="similarity">
    <text evidence="9">Belongs to the peroxiredoxin family. BCP/PrxQ subfamily.</text>
</comment>
<evidence type="ECO:0000256" key="2">
    <source>
        <dbReference type="ARBA" id="ARBA00013017"/>
    </source>
</evidence>
<dbReference type="InterPro" id="IPR036249">
    <property type="entry name" value="Thioredoxin-like_sf"/>
</dbReference>
<evidence type="ECO:0000256" key="5">
    <source>
        <dbReference type="ARBA" id="ARBA00023002"/>
    </source>
</evidence>
<feature type="domain" description="Thioredoxin" evidence="12">
    <location>
        <begin position="9"/>
        <end position="159"/>
    </location>
</feature>
<evidence type="ECO:0000256" key="11">
    <source>
        <dbReference type="SAM" id="MobiDB-lite"/>
    </source>
</evidence>
<reference evidence="13 14" key="1">
    <citation type="submission" date="2024-09" db="EMBL/GenBank/DDBJ databases">
        <authorList>
            <person name="Sun Q."/>
            <person name="Mori K."/>
        </authorList>
    </citation>
    <scope>NUCLEOTIDE SEQUENCE [LARGE SCALE GENOMIC DNA]</scope>
    <source>
        <strain evidence="13 14">JCM 13503</strain>
    </source>
</reference>
<feature type="compositionally biased region" description="Low complexity" evidence="11">
    <location>
        <begin position="1"/>
        <end position="14"/>
    </location>
</feature>
<dbReference type="InterPro" id="IPR001917">
    <property type="entry name" value="Aminotrans_II_pyridoxalP_BS"/>
</dbReference>
<keyword evidence="14" id="KW-1185">Reference proteome</keyword>
<dbReference type="GO" id="GO:0140824">
    <property type="term" value="F:thioredoxin-dependent peroxiredoxin activity"/>
    <property type="evidence" value="ECO:0007669"/>
    <property type="project" value="UniProtKB-EC"/>
</dbReference>
<keyword evidence="7" id="KW-0676">Redox-active center</keyword>
<dbReference type="EMBL" id="JBHLYR010000084">
    <property type="protein sequence ID" value="MFB9995226.1"/>
    <property type="molecule type" value="Genomic_DNA"/>
</dbReference>
<dbReference type="InterPro" id="IPR000866">
    <property type="entry name" value="AhpC/TSA"/>
</dbReference>
<dbReference type="RefSeq" id="WP_380016958.1">
    <property type="nucleotide sequence ID" value="NZ_JBHLYR010000084.1"/>
</dbReference>
<dbReference type="InterPro" id="IPR013766">
    <property type="entry name" value="Thioredoxin_domain"/>
</dbReference>
<protein>
    <recommendedName>
        <fullName evidence="2">thioredoxin-dependent peroxiredoxin</fullName>
        <ecNumber evidence="2">1.11.1.24</ecNumber>
    </recommendedName>
    <alternativeName>
        <fullName evidence="8">Thioredoxin peroxidase</fullName>
    </alternativeName>
</protein>
<sequence>MTSMSPSMTQPSKMAPEFTARSDDGRTLRLSELRGSWVILFFYPRAGSPGCSIEARRFEAKVDDFSALNAQLIGVSLDTEAKQAKFRDSCGLSYPLIPDGDRTLSKAYGVIGGLGGLLGMAARETFLISPDGSIARHWRTVNPANHAADVLKELETRSCDWPKA</sequence>
<evidence type="ECO:0000256" key="8">
    <source>
        <dbReference type="ARBA" id="ARBA00032824"/>
    </source>
</evidence>
<dbReference type="CDD" id="cd03017">
    <property type="entry name" value="PRX_BCP"/>
    <property type="match status" value="1"/>
</dbReference>
<comment type="caution">
    <text evidence="13">The sequence shown here is derived from an EMBL/GenBank/DDBJ whole genome shotgun (WGS) entry which is preliminary data.</text>
</comment>
<accession>A0ABV6B9Y5</accession>
<dbReference type="SUPFAM" id="SSF52833">
    <property type="entry name" value="Thioredoxin-like"/>
    <property type="match status" value="1"/>
</dbReference>
<dbReference type="Proteomes" id="UP001589733">
    <property type="component" value="Unassembled WGS sequence"/>
</dbReference>
<dbReference type="Gene3D" id="3.40.30.10">
    <property type="entry name" value="Glutaredoxin"/>
    <property type="match status" value="1"/>
</dbReference>
<evidence type="ECO:0000256" key="9">
    <source>
        <dbReference type="ARBA" id="ARBA00038489"/>
    </source>
</evidence>
<dbReference type="Pfam" id="PF00578">
    <property type="entry name" value="AhpC-TSA"/>
    <property type="match status" value="1"/>
</dbReference>
<feature type="region of interest" description="Disordered" evidence="11">
    <location>
        <begin position="1"/>
        <end position="21"/>
    </location>
</feature>
<evidence type="ECO:0000256" key="3">
    <source>
        <dbReference type="ARBA" id="ARBA00022559"/>
    </source>
</evidence>
<keyword evidence="6" id="KW-1015">Disulfide bond</keyword>
<comment type="function">
    <text evidence="1">Thiol-specific peroxidase that catalyzes the reduction of hydrogen peroxide and organic hydroperoxides to water and alcohols, respectively. Plays a role in cell protection against oxidative stress by detoxifying peroxides and as sensor of hydrogen peroxide-mediated signaling events.</text>
</comment>
<keyword evidence="3 13" id="KW-0575">Peroxidase</keyword>
<evidence type="ECO:0000256" key="4">
    <source>
        <dbReference type="ARBA" id="ARBA00022862"/>
    </source>
</evidence>
<dbReference type="PROSITE" id="PS51352">
    <property type="entry name" value="THIOREDOXIN_2"/>
    <property type="match status" value="1"/>
</dbReference>
<dbReference type="InterPro" id="IPR050924">
    <property type="entry name" value="Peroxiredoxin_BCP/PrxQ"/>
</dbReference>
<evidence type="ECO:0000313" key="13">
    <source>
        <dbReference type="EMBL" id="MFB9995226.1"/>
    </source>
</evidence>
<comment type="catalytic activity">
    <reaction evidence="10">
        <text>a hydroperoxide + [thioredoxin]-dithiol = an alcohol + [thioredoxin]-disulfide + H2O</text>
        <dbReference type="Rhea" id="RHEA:62620"/>
        <dbReference type="Rhea" id="RHEA-COMP:10698"/>
        <dbReference type="Rhea" id="RHEA-COMP:10700"/>
        <dbReference type="ChEBI" id="CHEBI:15377"/>
        <dbReference type="ChEBI" id="CHEBI:29950"/>
        <dbReference type="ChEBI" id="CHEBI:30879"/>
        <dbReference type="ChEBI" id="CHEBI:35924"/>
        <dbReference type="ChEBI" id="CHEBI:50058"/>
        <dbReference type="EC" id="1.11.1.24"/>
    </reaction>
</comment>
<evidence type="ECO:0000256" key="1">
    <source>
        <dbReference type="ARBA" id="ARBA00003330"/>
    </source>
</evidence>
<evidence type="ECO:0000259" key="12">
    <source>
        <dbReference type="PROSITE" id="PS51352"/>
    </source>
</evidence>
<evidence type="ECO:0000313" key="14">
    <source>
        <dbReference type="Proteomes" id="UP001589733"/>
    </source>
</evidence>
<evidence type="ECO:0000256" key="10">
    <source>
        <dbReference type="ARBA" id="ARBA00049091"/>
    </source>
</evidence>
<dbReference type="PROSITE" id="PS00599">
    <property type="entry name" value="AA_TRANSFER_CLASS_2"/>
    <property type="match status" value="1"/>
</dbReference>
<keyword evidence="4" id="KW-0049">Antioxidant</keyword>
<dbReference type="PANTHER" id="PTHR42801">
    <property type="entry name" value="THIOREDOXIN-DEPENDENT PEROXIDE REDUCTASE"/>
    <property type="match status" value="1"/>
</dbReference>
<dbReference type="PANTHER" id="PTHR42801:SF4">
    <property type="entry name" value="AHPC_TSA FAMILY PROTEIN"/>
    <property type="match status" value="1"/>
</dbReference>
<evidence type="ECO:0000256" key="7">
    <source>
        <dbReference type="ARBA" id="ARBA00023284"/>
    </source>
</evidence>
<name>A0ABV6B9Y5_9DEIO</name>
<evidence type="ECO:0000256" key="6">
    <source>
        <dbReference type="ARBA" id="ARBA00023157"/>
    </source>
</evidence>
<proteinExistence type="inferred from homology"/>
<dbReference type="EC" id="1.11.1.24" evidence="2"/>
<gene>
    <name evidence="13" type="ORF">ACFFLM_25085</name>
</gene>
<keyword evidence="5 13" id="KW-0560">Oxidoreductase</keyword>
<organism evidence="13 14">
    <name type="scientific">Deinococcus oregonensis</name>
    <dbReference type="NCBI Taxonomy" id="1805970"/>
    <lineage>
        <taxon>Bacteria</taxon>
        <taxon>Thermotogati</taxon>
        <taxon>Deinococcota</taxon>
        <taxon>Deinococci</taxon>
        <taxon>Deinococcales</taxon>
        <taxon>Deinococcaceae</taxon>
        <taxon>Deinococcus</taxon>
    </lineage>
</organism>